<comment type="subcellular location">
    <subcellularLocation>
        <location evidence="1">Membrane</location>
        <topology evidence="1">Multi-pass membrane protein</topology>
    </subcellularLocation>
</comment>
<accession>A0A5C6M4G6</accession>
<dbReference type="EMBL" id="SRHE01000210">
    <property type="protein sequence ID" value="TWW09670.1"/>
    <property type="molecule type" value="Genomic_DNA"/>
</dbReference>
<feature type="transmembrane region" description="Helical" evidence="5">
    <location>
        <begin position="71"/>
        <end position="95"/>
    </location>
</feature>
<dbReference type="InterPro" id="IPR035952">
    <property type="entry name" value="Rhomboid-like_sf"/>
</dbReference>
<evidence type="ECO:0000256" key="1">
    <source>
        <dbReference type="ARBA" id="ARBA00004141"/>
    </source>
</evidence>
<feature type="domain" description="Peptidase S54 rhomboid" evidence="6">
    <location>
        <begin position="33"/>
        <end position="125"/>
    </location>
</feature>
<reference evidence="7 8" key="2">
    <citation type="submission" date="2019-08" db="EMBL/GenBank/DDBJ databases">
        <authorList>
            <person name="Henke P."/>
        </authorList>
    </citation>
    <scope>NUCLEOTIDE SEQUENCE [LARGE SCALE GENOMIC DNA]</scope>
    <source>
        <strain evidence="7">Phe10_nw2017</strain>
    </source>
</reference>
<protein>
    <recommendedName>
        <fullName evidence="6">Peptidase S54 rhomboid domain-containing protein</fullName>
    </recommendedName>
</protein>
<evidence type="ECO:0000256" key="5">
    <source>
        <dbReference type="SAM" id="Phobius"/>
    </source>
</evidence>
<name>A0A5C6M4G6_9PLAN</name>
<evidence type="ECO:0000256" key="3">
    <source>
        <dbReference type="ARBA" id="ARBA00022989"/>
    </source>
</evidence>
<dbReference type="Proteomes" id="UP000321083">
    <property type="component" value="Unassembled WGS sequence"/>
</dbReference>
<dbReference type="GO" id="GO:0016020">
    <property type="term" value="C:membrane"/>
    <property type="evidence" value="ECO:0007669"/>
    <property type="project" value="UniProtKB-SubCell"/>
</dbReference>
<evidence type="ECO:0000256" key="2">
    <source>
        <dbReference type="ARBA" id="ARBA00022692"/>
    </source>
</evidence>
<dbReference type="Pfam" id="PF01694">
    <property type="entry name" value="Rhomboid"/>
    <property type="match status" value="1"/>
</dbReference>
<feature type="transmembrane region" description="Helical" evidence="5">
    <location>
        <begin position="107"/>
        <end position="124"/>
    </location>
</feature>
<keyword evidence="3 5" id="KW-1133">Transmembrane helix</keyword>
<feature type="transmembrane region" description="Helical" evidence="5">
    <location>
        <begin position="38"/>
        <end position="59"/>
    </location>
</feature>
<dbReference type="SUPFAM" id="SSF144091">
    <property type="entry name" value="Rhomboid-like"/>
    <property type="match status" value="1"/>
</dbReference>
<dbReference type="GO" id="GO:0004252">
    <property type="term" value="F:serine-type endopeptidase activity"/>
    <property type="evidence" value="ECO:0007669"/>
    <property type="project" value="InterPro"/>
</dbReference>
<dbReference type="InterPro" id="IPR022764">
    <property type="entry name" value="Peptidase_S54_rhomboid_dom"/>
</dbReference>
<evidence type="ECO:0000259" key="6">
    <source>
        <dbReference type="Pfam" id="PF01694"/>
    </source>
</evidence>
<gene>
    <name evidence="7" type="ORF">E3A20_12040</name>
</gene>
<dbReference type="AlphaFoldDB" id="A0A5C6M4G6"/>
<keyword evidence="8" id="KW-1185">Reference proteome</keyword>
<proteinExistence type="predicted"/>
<evidence type="ECO:0000256" key="4">
    <source>
        <dbReference type="ARBA" id="ARBA00023136"/>
    </source>
</evidence>
<keyword evidence="2 5" id="KW-0812">Transmembrane</keyword>
<evidence type="ECO:0000313" key="7">
    <source>
        <dbReference type="EMBL" id="TWW09670.1"/>
    </source>
</evidence>
<sequence>MTQHHTKAWRVRQIAAEKGEPVSAEEAEMLAELLPDEAMGASLGASAIITGLLAISLVSAPKNEVQVLLLFLYRGVMWELSILTMSLICGIMDLAKWLWDPQFSGPPAHLMGFVLGAGFGVVYLKQGWVDCENWDLFAV</sequence>
<feature type="non-terminal residue" evidence="7">
    <location>
        <position position="139"/>
    </location>
</feature>
<comment type="caution">
    <text evidence="7">The sequence shown here is derived from an EMBL/GenBank/DDBJ whole genome shotgun (WGS) entry which is preliminary data.</text>
</comment>
<reference evidence="7 8" key="1">
    <citation type="submission" date="2019-08" db="EMBL/GenBank/DDBJ databases">
        <title>100 year-old enigma solved: identification of Planctomyces bekefii, the type genus and species of the phylum Planctomycetes.</title>
        <authorList>
            <person name="Svetlana D.N."/>
            <person name="Overmann J."/>
        </authorList>
    </citation>
    <scope>NUCLEOTIDE SEQUENCE [LARGE SCALE GENOMIC DNA]</scope>
    <source>
        <strain evidence="7">Phe10_nw2017</strain>
    </source>
</reference>
<evidence type="ECO:0000313" key="8">
    <source>
        <dbReference type="Proteomes" id="UP000321083"/>
    </source>
</evidence>
<keyword evidence="4 5" id="KW-0472">Membrane</keyword>
<dbReference type="Gene3D" id="1.20.1540.10">
    <property type="entry name" value="Rhomboid-like"/>
    <property type="match status" value="1"/>
</dbReference>
<organism evidence="7 8">
    <name type="scientific">Planctomyces bekefii</name>
    <dbReference type="NCBI Taxonomy" id="1653850"/>
    <lineage>
        <taxon>Bacteria</taxon>
        <taxon>Pseudomonadati</taxon>
        <taxon>Planctomycetota</taxon>
        <taxon>Planctomycetia</taxon>
        <taxon>Planctomycetales</taxon>
        <taxon>Planctomycetaceae</taxon>
        <taxon>Planctomyces</taxon>
    </lineage>
</organism>